<dbReference type="GO" id="GO:0030117">
    <property type="term" value="C:membrane coat"/>
    <property type="evidence" value="ECO:0007669"/>
    <property type="project" value="InterPro"/>
</dbReference>
<dbReference type="GO" id="GO:0006886">
    <property type="term" value="P:intracellular protein transport"/>
    <property type="evidence" value="ECO:0007669"/>
    <property type="project" value="InterPro"/>
</dbReference>
<dbReference type="CTD" id="8120"/>
<keyword evidence="4" id="KW-0653">Protein transport</keyword>
<gene>
    <name evidence="9" type="primary">AP3B2</name>
</gene>
<evidence type="ECO:0000313" key="8">
    <source>
        <dbReference type="Proteomes" id="UP000245341"/>
    </source>
</evidence>
<dbReference type="Gene3D" id="1.25.10.10">
    <property type="entry name" value="Leucine-rich Repeat Variant"/>
    <property type="match status" value="1"/>
</dbReference>
<keyword evidence="3" id="KW-0813">Transport</keyword>
<dbReference type="InterPro" id="IPR026739">
    <property type="entry name" value="AP_beta"/>
</dbReference>
<dbReference type="RefSeq" id="XP_030892474.1">
    <property type="nucleotide sequence ID" value="XM_031036614.1"/>
</dbReference>
<dbReference type="GO" id="GO:0012505">
    <property type="term" value="C:endomembrane system"/>
    <property type="evidence" value="ECO:0007669"/>
    <property type="project" value="UniProtKB-SubCell"/>
</dbReference>
<dbReference type="Proteomes" id="UP000245341">
    <property type="component" value="Unplaced"/>
</dbReference>
<dbReference type="KEGG" id="lww:115943584"/>
<feature type="region of interest" description="Disordered" evidence="6">
    <location>
        <begin position="1"/>
        <end position="35"/>
    </location>
</feature>
<dbReference type="OrthoDB" id="9908812at2759"/>
<protein>
    <submittedName>
        <fullName evidence="9">AP-3 complex subunit beta-2</fullName>
    </submittedName>
</protein>
<dbReference type="Pfam" id="PF01602">
    <property type="entry name" value="Adaptin_N"/>
    <property type="match status" value="1"/>
</dbReference>
<evidence type="ECO:0000256" key="6">
    <source>
        <dbReference type="SAM" id="MobiDB-lite"/>
    </source>
</evidence>
<dbReference type="GO" id="GO:0016192">
    <property type="term" value="P:vesicle-mediated transport"/>
    <property type="evidence" value="ECO:0007669"/>
    <property type="project" value="InterPro"/>
</dbReference>
<evidence type="ECO:0000259" key="7">
    <source>
        <dbReference type="Pfam" id="PF01602"/>
    </source>
</evidence>
<dbReference type="AlphaFoldDB" id="A0A7F8RH90"/>
<keyword evidence="5" id="KW-0472">Membrane</keyword>
<organism evidence="8 9">
    <name type="scientific">Leptonychotes weddellii</name>
    <name type="common">Weddell seal</name>
    <name type="synonym">Otaria weddellii</name>
    <dbReference type="NCBI Taxonomy" id="9713"/>
    <lineage>
        <taxon>Eukaryota</taxon>
        <taxon>Metazoa</taxon>
        <taxon>Chordata</taxon>
        <taxon>Craniata</taxon>
        <taxon>Vertebrata</taxon>
        <taxon>Euteleostomi</taxon>
        <taxon>Mammalia</taxon>
        <taxon>Eutheria</taxon>
        <taxon>Laurasiatheria</taxon>
        <taxon>Carnivora</taxon>
        <taxon>Caniformia</taxon>
        <taxon>Pinnipedia</taxon>
        <taxon>Phocidae</taxon>
        <taxon>Monachinae</taxon>
        <taxon>Lobodontini</taxon>
        <taxon>Leptonychotes</taxon>
    </lineage>
</organism>
<evidence type="ECO:0000256" key="1">
    <source>
        <dbReference type="ARBA" id="ARBA00004184"/>
    </source>
</evidence>
<evidence type="ECO:0000313" key="9">
    <source>
        <dbReference type="RefSeq" id="XP_030892474.1"/>
    </source>
</evidence>
<comment type="similarity">
    <text evidence="2">Belongs to the adaptor complexes large subunit family.</text>
</comment>
<dbReference type="GeneID" id="115943584"/>
<proteinExistence type="inferred from homology"/>
<sequence>MSAAPAYGEDKGGSAGPGEPEYGHDPASGGIFSSDYKRHDDLKEMLDTNKDSLKLEAMKRIVAMIARGKNASDLFPAVVKNVACKNIEVKKLVYVYLVRYAEEQQDLALLSISTFQRGLKVRGRSLPPWRPGLVDAGLEPQAQGEAGAWGNSLEARSYLPSVGRVRIREEHQRDPQRVEASSEGA</sequence>
<reference evidence="9" key="1">
    <citation type="submission" date="2025-08" db="UniProtKB">
        <authorList>
            <consortium name="RefSeq"/>
        </authorList>
    </citation>
    <scope>IDENTIFICATION</scope>
    <source>
        <tissue evidence="9">Liver</tissue>
    </source>
</reference>
<evidence type="ECO:0000256" key="2">
    <source>
        <dbReference type="ARBA" id="ARBA00006613"/>
    </source>
</evidence>
<dbReference type="InterPro" id="IPR002553">
    <property type="entry name" value="Clathrin/coatomer_adapt-like_N"/>
</dbReference>
<evidence type="ECO:0000256" key="3">
    <source>
        <dbReference type="ARBA" id="ARBA00022448"/>
    </source>
</evidence>
<comment type="subcellular location">
    <subcellularLocation>
        <location evidence="1">Endomembrane system</location>
        <topology evidence="1">Peripheral membrane protein</topology>
    </subcellularLocation>
</comment>
<accession>A0A7F8RH90</accession>
<dbReference type="InterPro" id="IPR016024">
    <property type="entry name" value="ARM-type_fold"/>
</dbReference>
<name>A0A7F8RH90_LEPWE</name>
<dbReference type="SUPFAM" id="SSF48371">
    <property type="entry name" value="ARM repeat"/>
    <property type="match status" value="1"/>
</dbReference>
<keyword evidence="8" id="KW-1185">Reference proteome</keyword>
<feature type="domain" description="Clathrin/coatomer adaptor adaptin-like N-terminal" evidence="7">
    <location>
        <begin position="37"/>
        <end position="120"/>
    </location>
</feature>
<dbReference type="InterPro" id="IPR011989">
    <property type="entry name" value="ARM-like"/>
</dbReference>
<dbReference type="PANTHER" id="PTHR11134">
    <property type="entry name" value="ADAPTOR COMPLEX SUBUNIT BETA FAMILY MEMBER"/>
    <property type="match status" value="1"/>
</dbReference>
<evidence type="ECO:0000256" key="5">
    <source>
        <dbReference type="ARBA" id="ARBA00023136"/>
    </source>
</evidence>
<evidence type="ECO:0000256" key="4">
    <source>
        <dbReference type="ARBA" id="ARBA00022927"/>
    </source>
</evidence>